<evidence type="ECO:0000313" key="1">
    <source>
        <dbReference type="EMBL" id="CCV66591.1"/>
    </source>
</evidence>
<proteinExistence type="predicted"/>
<dbReference type="Pfam" id="PF08922">
    <property type="entry name" value="DUF1905"/>
    <property type="match status" value="1"/>
</dbReference>
<gene>
    <name evidence="1" type="ORF">BN85315700</name>
</gene>
<dbReference type="SUPFAM" id="SSF141694">
    <property type="entry name" value="AF2212/PG0164-like"/>
    <property type="match status" value="1"/>
</dbReference>
<dbReference type="Proteomes" id="UP000032737">
    <property type="component" value="Chromosome"/>
</dbReference>
<dbReference type="InterPro" id="IPR037079">
    <property type="entry name" value="AF2212/PG0164-like_sf"/>
</dbReference>
<sequence>MKLIIKNEPLILTYKEGFGAWTYHLRIPNTKDLTGTWGRMKVFGKIDDYEIKELNLAPRKDGDKLISINQTIRQAINKTGGDCVSVTLYLMEWTDSEEMIKEVLDSL</sequence>
<reference evidence="1 2" key="1">
    <citation type="journal article" date="2013" name="J. Mol. Microbiol. Biotechnol.">
        <title>Analysis of the Complete Genomes of Acholeplasma brassicae , A. palmae and A. laidlawii and Their Comparison to the Obligate Parasites from ' Candidatus Phytoplasma'.</title>
        <authorList>
            <person name="Kube M."/>
            <person name="Siewert C."/>
            <person name="Migdoll A.M."/>
            <person name="Duduk B."/>
            <person name="Holz S."/>
            <person name="Rabus R."/>
            <person name="Seemuller E."/>
            <person name="Mitrovic J."/>
            <person name="Muller I."/>
            <person name="Buttner C."/>
            <person name="Reinhardt R."/>
        </authorList>
    </citation>
    <scope>NUCLEOTIDE SEQUENCE [LARGE SCALE GENOMIC DNA]</scope>
    <source>
        <strain evidence="2">0502</strain>
    </source>
</reference>
<accession>U4KQ99</accession>
<evidence type="ECO:0000313" key="2">
    <source>
        <dbReference type="Proteomes" id="UP000032737"/>
    </source>
</evidence>
<name>U4KQ99_9MOLU</name>
<dbReference type="AlphaFoldDB" id="U4KQ99"/>
<protein>
    <recommendedName>
        <fullName evidence="3">DUF1905 domain-containing protein</fullName>
    </recommendedName>
</protein>
<dbReference type="Gene3D" id="2.40.30.100">
    <property type="entry name" value="AF2212/PG0164-like"/>
    <property type="match status" value="1"/>
</dbReference>
<keyword evidence="2" id="KW-1185">Reference proteome</keyword>
<dbReference type="EMBL" id="FO681348">
    <property type="protein sequence ID" value="CCV66591.1"/>
    <property type="molecule type" value="Genomic_DNA"/>
</dbReference>
<dbReference type="STRING" id="61635.BN85315700"/>
<evidence type="ECO:0008006" key="3">
    <source>
        <dbReference type="Google" id="ProtNLM"/>
    </source>
</evidence>
<dbReference type="InterPro" id="IPR015018">
    <property type="entry name" value="DUF1905"/>
</dbReference>
<dbReference type="HOGENOM" id="CLU_2204279_0_0_14"/>
<dbReference type="RefSeq" id="WP_030005443.1">
    <property type="nucleotide sequence ID" value="NC_022549.1"/>
</dbReference>
<dbReference type="KEGG" id="abra:BN85315700"/>
<dbReference type="OrthoDB" id="8246703at2"/>
<organism evidence="1 2">
    <name type="scientific">Acholeplasma brassicae</name>
    <dbReference type="NCBI Taxonomy" id="61635"/>
    <lineage>
        <taxon>Bacteria</taxon>
        <taxon>Bacillati</taxon>
        <taxon>Mycoplasmatota</taxon>
        <taxon>Mollicutes</taxon>
        <taxon>Acholeplasmatales</taxon>
        <taxon>Acholeplasmataceae</taxon>
        <taxon>Acholeplasma</taxon>
    </lineage>
</organism>